<feature type="region of interest" description="Disordered" evidence="8">
    <location>
        <begin position="149"/>
        <end position="265"/>
    </location>
</feature>
<proteinExistence type="inferred from homology"/>
<evidence type="ECO:0000313" key="10">
    <source>
        <dbReference type="EMBL" id="KAJ4349709.1"/>
    </source>
</evidence>
<comment type="subcellular location">
    <subcellularLocation>
        <location evidence="1 7">Nucleus</location>
    </subcellularLocation>
</comment>
<dbReference type="Proteomes" id="UP001140513">
    <property type="component" value="Unassembled WGS sequence"/>
</dbReference>
<dbReference type="Pfam" id="PF07962">
    <property type="entry name" value="Swi3"/>
    <property type="match status" value="1"/>
</dbReference>
<evidence type="ECO:0000256" key="6">
    <source>
        <dbReference type="ARBA" id="ARBA00023306"/>
    </source>
</evidence>
<organism evidence="10 11">
    <name type="scientific">Didymosphaeria variabile</name>
    <dbReference type="NCBI Taxonomy" id="1932322"/>
    <lineage>
        <taxon>Eukaryota</taxon>
        <taxon>Fungi</taxon>
        <taxon>Dikarya</taxon>
        <taxon>Ascomycota</taxon>
        <taxon>Pezizomycotina</taxon>
        <taxon>Dothideomycetes</taxon>
        <taxon>Pleosporomycetidae</taxon>
        <taxon>Pleosporales</taxon>
        <taxon>Massarineae</taxon>
        <taxon>Didymosphaeriaceae</taxon>
        <taxon>Didymosphaeria</taxon>
    </lineage>
</organism>
<dbReference type="GO" id="GO:0043111">
    <property type="term" value="P:replication fork arrest"/>
    <property type="evidence" value="ECO:0007669"/>
    <property type="project" value="TreeGrafter"/>
</dbReference>
<comment type="function">
    <text evidence="7">Plays an important role in the control of DNA replication and the maintenance of replication fork stability.</text>
</comment>
<feature type="compositionally biased region" description="Basic and acidic residues" evidence="8">
    <location>
        <begin position="149"/>
        <end position="161"/>
    </location>
</feature>
<protein>
    <recommendedName>
        <fullName evidence="7">Chromosome segregation in meiosis protein</fullName>
    </recommendedName>
</protein>
<reference evidence="10" key="1">
    <citation type="submission" date="2022-10" db="EMBL/GenBank/DDBJ databases">
        <title>Tapping the CABI collections for fungal endophytes: first genome assemblies for Collariella, Neodidymelliopsis, Ascochyta clinopodiicola, Didymella pomorum, Didymosphaeria variabile, Neocosmospora piperis and Neocucurbitaria cava.</title>
        <authorList>
            <person name="Hill R."/>
        </authorList>
    </citation>
    <scope>NUCLEOTIDE SEQUENCE</scope>
    <source>
        <strain evidence="10">IMI 356815</strain>
    </source>
</reference>
<evidence type="ECO:0000256" key="5">
    <source>
        <dbReference type="ARBA" id="ARBA00023242"/>
    </source>
</evidence>
<keyword evidence="5 7" id="KW-0539">Nucleus</keyword>
<dbReference type="GO" id="GO:0003677">
    <property type="term" value="F:DNA binding"/>
    <property type="evidence" value="ECO:0007669"/>
    <property type="project" value="TreeGrafter"/>
</dbReference>
<feature type="compositionally biased region" description="Basic and acidic residues" evidence="8">
    <location>
        <begin position="195"/>
        <end position="204"/>
    </location>
</feature>
<comment type="similarity">
    <text evidence="2 7">Belongs to the CSM3 family.</text>
</comment>
<sequence length="265" mass="29221">MAAASPPNNDIPDDDELDAILNGTLNGQDIFDVSNTELQTLPLARQRPAEEDSGLGIDEEIKVVKKRQPIPKLDDNRLLSDPGIPRLRRISKERLKLKGKGHEYGDIARMLNMYQFWLDELYPRAKFADGLAIIEKLGHSKRVQMMRKEWIDEGKPRHNAREDDEVEDIGADEPAQQDNGPMEGVQSDVAPSVEDDARQDDASRPKGSSAHSIEQPDEDELDALLAGDAAPVPAPTVAATNATTTAEDDPFADAMEAMEGMEGMW</sequence>
<dbReference type="RefSeq" id="XP_056068639.1">
    <property type="nucleotide sequence ID" value="XM_056217083.1"/>
</dbReference>
<evidence type="ECO:0000313" key="11">
    <source>
        <dbReference type="Proteomes" id="UP001140513"/>
    </source>
</evidence>
<dbReference type="InterPro" id="IPR040038">
    <property type="entry name" value="TIPIN/Csm3/Swi3"/>
</dbReference>
<keyword evidence="6 7" id="KW-0131">Cell cycle</keyword>
<dbReference type="GO" id="GO:0006974">
    <property type="term" value="P:DNA damage response"/>
    <property type="evidence" value="ECO:0007669"/>
    <property type="project" value="UniProtKB-KW"/>
</dbReference>
<name>A0A9W8XHD3_9PLEO</name>
<dbReference type="GO" id="GO:0031297">
    <property type="term" value="P:replication fork processing"/>
    <property type="evidence" value="ECO:0007669"/>
    <property type="project" value="UniProtKB-UniRule"/>
</dbReference>
<feature type="compositionally biased region" description="Low complexity" evidence="8">
    <location>
        <begin position="223"/>
        <end position="245"/>
    </location>
</feature>
<keyword evidence="4" id="KW-0236">DNA replication inhibitor</keyword>
<evidence type="ECO:0000259" key="9">
    <source>
        <dbReference type="Pfam" id="PF07962"/>
    </source>
</evidence>
<keyword evidence="3 7" id="KW-0227">DNA damage</keyword>
<feature type="compositionally biased region" description="Low complexity" evidence="8">
    <location>
        <begin position="254"/>
        <end position="265"/>
    </location>
</feature>
<dbReference type="GO" id="GO:0000076">
    <property type="term" value="P:DNA replication checkpoint signaling"/>
    <property type="evidence" value="ECO:0007669"/>
    <property type="project" value="UniProtKB-UniRule"/>
</dbReference>
<feature type="domain" description="Chromosome segregation in meiosis protein 3" evidence="9">
    <location>
        <begin position="72"/>
        <end position="154"/>
    </location>
</feature>
<evidence type="ECO:0000256" key="7">
    <source>
        <dbReference type="RuleBase" id="RU366049"/>
    </source>
</evidence>
<accession>A0A9W8XHD3</accession>
<dbReference type="InterPro" id="IPR012923">
    <property type="entry name" value="Csm3"/>
</dbReference>
<dbReference type="OrthoDB" id="437078at2759"/>
<evidence type="ECO:0000256" key="3">
    <source>
        <dbReference type="ARBA" id="ARBA00022763"/>
    </source>
</evidence>
<dbReference type="AlphaFoldDB" id="A0A9W8XHD3"/>
<comment type="caution">
    <text evidence="10">The sequence shown here is derived from an EMBL/GenBank/DDBJ whole genome shotgun (WGS) entry which is preliminary data.</text>
</comment>
<dbReference type="GO" id="GO:0031298">
    <property type="term" value="C:replication fork protection complex"/>
    <property type="evidence" value="ECO:0007669"/>
    <property type="project" value="TreeGrafter"/>
</dbReference>
<gene>
    <name evidence="10" type="primary">CSM3</name>
    <name evidence="10" type="ORF">N0V89_008326</name>
</gene>
<evidence type="ECO:0000256" key="1">
    <source>
        <dbReference type="ARBA" id="ARBA00004123"/>
    </source>
</evidence>
<dbReference type="PANTHER" id="PTHR13220:SF11">
    <property type="entry name" value="TIMELESS-INTERACTING PROTEIN"/>
    <property type="match status" value="1"/>
</dbReference>
<dbReference type="PANTHER" id="PTHR13220">
    <property type="entry name" value="TIMELESS INTERACTING-RELATED"/>
    <property type="match status" value="1"/>
</dbReference>
<feature type="compositionally biased region" description="Acidic residues" evidence="8">
    <location>
        <begin position="162"/>
        <end position="171"/>
    </location>
</feature>
<evidence type="ECO:0000256" key="4">
    <source>
        <dbReference type="ARBA" id="ARBA00022880"/>
    </source>
</evidence>
<evidence type="ECO:0000256" key="8">
    <source>
        <dbReference type="SAM" id="MobiDB-lite"/>
    </source>
</evidence>
<keyword evidence="11" id="KW-1185">Reference proteome</keyword>
<dbReference type="EMBL" id="JAPEUX010000006">
    <property type="protein sequence ID" value="KAJ4349709.1"/>
    <property type="molecule type" value="Genomic_DNA"/>
</dbReference>
<dbReference type="GeneID" id="80911856"/>
<evidence type="ECO:0000256" key="2">
    <source>
        <dbReference type="ARBA" id="ARBA00006075"/>
    </source>
</evidence>